<dbReference type="AlphaFoldDB" id="A0A395H9K9"/>
<dbReference type="Proteomes" id="UP000249402">
    <property type="component" value="Unassembled WGS sequence"/>
</dbReference>
<protein>
    <recommendedName>
        <fullName evidence="4">Secreted protein</fullName>
    </recommendedName>
</protein>
<evidence type="ECO:0000313" key="2">
    <source>
        <dbReference type="EMBL" id="RAL04183.1"/>
    </source>
</evidence>
<feature type="signal peptide" evidence="1">
    <location>
        <begin position="1"/>
        <end position="20"/>
    </location>
</feature>
<dbReference type="GeneID" id="37219570"/>
<organism evidence="2 3">
    <name type="scientific">Aspergillus ibericus CBS 121593</name>
    <dbReference type="NCBI Taxonomy" id="1448316"/>
    <lineage>
        <taxon>Eukaryota</taxon>
        <taxon>Fungi</taxon>
        <taxon>Dikarya</taxon>
        <taxon>Ascomycota</taxon>
        <taxon>Pezizomycotina</taxon>
        <taxon>Eurotiomycetes</taxon>
        <taxon>Eurotiomycetidae</taxon>
        <taxon>Eurotiales</taxon>
        <taxon>Aspergillaceae</taxon>
        <taxon>Aspergillus</taxon>
        <taxon>Aspergillus subgen. Circumdati</taxon>
    </lineage>
</organism>
<dbReference type="VEuPathDB" id="FungiDB:BO80DRAFT_257590"/>
<evidence type="ECO:0008006" key="4">
    <source>
        <dbReference type="Google" id="ProtNLM"/>
    </source>
</evidence>
<keyword evidence="3" id="KW-1185">Reference proteome</keyword>
<proteinExistence type="predicted"/>
<dbReference type="RefSeq" id="XP_025578510.1">
    <property type="nucleotide sequence ID" value="XM_025714705.1"/>
</dbReference>
<keyword evidence="1" id="KW-0732">Signal</keyword>
<name>A0A395H9K9_9EURO</name>
<dbReference type="EMBL" id="KZ824425">
    <property type="protein sequence ID" value="RAL04183.1"/>
    <property type="molecule type" value="Genomic_DNA"/>
</dbReference>
<evidence type="ECO:0000256" key="1">
    <source>
        <dbReference type="SAM" id="SignalP"/>
    </source>
</evidence>
<evidence type="ECO:0000313" key="3">
    <source>
        <dbReference type="Proteomes" id="UP000249402"/>
    </source>
</evidence>
<accession>A0A395H9K9</accession>
<feature type="chain" id="PRO_5017460710" description="Secreted protein" evidence="1">
    <location>
        <begin position="21"/>
        <end position="107"/>
    </location>
</feature>
<sequence length="107" mass="12482">MLNPAILLVTCHLLTRLIDAHGLTSTPDKESTPCYQVGSLIMQYRSNSQVLRRPIPKRPNSDHDWPRIYSMSQSIDGVSPDPVLFYIMSKSYRCVQFEQFWFQMMRT</sequence>
<reference evidence="2 3" key="1">
    <citation type="submission" date="2018-02" db="EMBL/GenBank/DDBJ databases">
        <title>The genomes of Aspergillus section Nigri reveals drivers in fungal speciation.</title>
        <authorList>
            <consortium name="DOE Joint Genome Institute"/>
            <person name="Vesth T.C."/>
            <person name="Nybo J."/>
            <person name="Theobald S."/>
            <person name="Brandl J."/>
            <person name="Frisvad J.C."/>
            <person name="Nielsen K.F."/>
            <person name="Lyhne E.K."/>
            <person name="Kogle M.E."/>
            <person name="Kuo A."/>
            <person name="Riley R."/>
            <person name="Clum A."/>
            <person name="Nolan M."/>
            <person name="Lipzen A."/>
            <person name="Salamov A."/>
            <person name="Henrissat B."/>
            <person name="Wiebenga A."/>
            <person name="De vries R.P."/>
            <person name="Grigoriev I.V."/>
            <person name="Mortensen U.H."/>
            <person name="Andersen M.R."/>
            <person name="Baker S.E."/>
        </authorList>
    </citation>
    <scope>NUCLEOTIDE SEQUENCE [LARGE SCALE GENOMIC DNA]</scope>
    <source>
        <strain evidence="2 3">CBS 121593</strain>
    </source>
</reference>
<gene>
    <name evidence="2" type="ORF">BO80DRAFT_257590</name>
</gene>